<dbReference type="InterPro" id="IPR029063">
    <property type="entry name" value="SAM-dependent_MTases_sf"/>
</dbReference>
<dbReference type="InterPro" id="IPR041698">
    <property type="entry name" value="Methyltransf_25"/>
</dbReference>
<dbReference type="AlphaFoldDB" id="A0A131YXN3"/>
<keyword evidence="3" id="KW-0808">Transferase</keyword>
<name>A0A131YXN3_RHIAP</name>
<dbReference type="CDD" id="cd02440">
    <property type="entry name" value="AdoMet_MTases"/>
    <property type="match status" value="1"/>
</dbReference>
<dbReference type="PANTHER" id="PTHR42912">
    <property type="entry name" value="METHYLTRANSFERASE"/>
    <property type="match status" value="1"/>
</dbReference>
<dbReference type="Pfam" id="PF13649">
    <property type="entry name" value="Methyltransf_25"/>
    <property type="match status" value="1"/>
</dbReference>
<protein>
    <submittedName>
        <fullName evidence="3">Methyltransferase type 11</fullName>
    </submittedName>
</protein>
<proteinExistence type="predicted"/>
<feature type="region of interest" description="Disordered" evidence="1">
    <location>
        <begin position="107"/>
        <end position="126"/>
    </location>
</feature>
<evidence type="ECO:0000259" key="2">
    <source>
        <dbReference type="Pfam" id="PF13649"/>
    </source>
</evidence>
<evidence type="ECO:0000256" key="1">
    <source>
        <dbReference type="SAM" id="MobiDB-lite"/>
    </source>
</evidence>
<feature type="region of interest" description="Disordered" evidence="1">
    <location>
        <begin position="1"/>
        <end position="54"/>
    </location>
</feature>
<feature type="domain" description="Methyltransferase" evidence="2">
    <location>
        <begin position="260"/>
        <end position="352"/>
    </location>
</feature>
<feature type="compositionally biased region" description="Basic and acidic residues" evidence="1">
    <location>
        <begin position="8"/>
        <end position="25"/>
    </location>
</feature>
<feature type="compositionally biased region" description="Polar residues" evidence="1">
    <location>
        <begin position="28"/>
        <end position="38"/>
    </location>
</feature>
<dbReference type="GO" id="GO:0032259">
    <property type="term" value="P:methylation"/>
    <property type="evidence" value="ECO:0007669"/>
    <property type="project" value="UniProtKB-KW"/>
</dbReference>
<reference evidence="3" key="1">
    <citation type="journal article" date="2016" name="Ticks Tick Borne Dis.">
        <title>De novo assembly and annotation of the salivary gland transcriptome of Rhipicephalus appendiculatus male and female ticks during blood feeding.</title>
        <authorList>
            <person name="de Castro M.H."/>
            <person name="de Klerk D."/>
            <person name="Pienaar R."/>
            <person name="Latif A.A."/>
            <person name="Rees D.J."/>
            <person name="Mans B.J."/>
        </authorList>
    </citation>
    <scope>NUCLEOTIDE SEQUENCE</scope>
    <source>
        <tissue evidence="3">Salivary glands</tissue>
    </source>
</reference>
<keyword evidence="3" id="KW-0489">Methyltransferase</keyword>
<dbReference type="SUPFAM" id="SSF53335">
    <property type="entry name" value="S-adenosyl-L-methionine-dependent methyltransferases"/>
    <property type="match status" value="1"/>
</dbReference>
<accession>A0A131YXN3</accession>
<dbReference type="EMBL" id="GEDV01005139">
    <property type="protein sequence ID" value="JAP83418.1"/>
    <property type="molecule type" value="Transcribed_RNA"/>
</dbReference>
<dbReference type="InterPro" id="IPR050508">
    <property type="entry name" value="Methyltransf_Superfamily"/>
</dbReference>
<sequence>MSSSGSGHQEHSDGFEPHSDEEPLHQQEVGSGSKSLCTAASPKAPFDNFEASPSSLSIIPSQCSTLPFPSPPPVPSPPLIELPDHWVAERIDLTEQGPFSLVRKDSVDDLRSNPHSSNGASLPLVPRSSDEALTHHSDEQLHVPHFSDEHHLSIVSPGYKSNDQADIVGTPPPGGRSRAFVGKPVCSRDAMAKKPSTSSMDRSDLVDFVVDNRSTEETRAIYNSWAPNYEEDMAVQKYKAPSIMAHFINQELQIKKDAVILDVGCGTGLLGVQLKNLGYNYIDALDYSEEMMSEAKKKSIYKRHFLEKVFKNEKLTLRDAEYDVVALCGCLMPGHIMPDALPEVARLVKPNGRLMWIHRTLDAYESKSEQFLETRFTGTLQSLCRQFRMEIVVRKKVQDYRNKCDGQIFALKKKA</sequence>
<evidence type="ECO:0000313" key="3">
    <source>
        <dbReference type="EMBL" id="JAP83418.1"/>
    </source>
</evidence>
<dbReference type="GO" id="GO:0008168">
    <property type="term" value="F:methyltransferase activity"/>
    <property type="evidence" value="ECO:0007669"/>
    <property type="project" value="UniProtKB-KW"/>
</dbReference>
<organism evidence="3">
    <name type="scientific">Rhipicephalus appendiculatus</name>
    <name type="common">Brown ear tick</name>
    <dbReference type="NCBI Taxonomy" id="34631"/>
    <lineage>
        <taxon>Eukaryota</taxon>
        <taxon>Metazoa</taxon>
        <taxon>Ecdysozoa</taxon>
        <taxon>Arthropoda</taxon>
        <taxon>Chelicerata</taxon>
        <taxon>Arachnida</taxon>
        <taxon>Acari</taxon>
        <taxon>Parasitiformes</taxon>
        <taxon>Ixodida</taxon>
        <taxon>Ixodoidea</taxon>
        <taxon>Ixodidae</taxon>
        <taxon>Rhipicephalinae</taxon>
        <taxon>Rhipicephalus</taxon>
        <taxon>Rhipicephalus</taxon>
    </lineage>
</organism>
<dbReference type="Gene3D" id="3.40.50.150">
    <property type="entry name" value="Vaccinia Virus protein VP39"/>
    <property type="match status" value="1"/>
</dbReference>